<evidence type="ECO:0000256" key="1">
    <source>
        <dbReference type="ARBA" id="ARBA00000900"/>
    </source>
</evidence>
<feature type="transmembrane region" description="Helical" evidence="16">
    <location>
        <begin position="28"/>
        <end position="49"/>
    </location>
</feature>
<dbReference type="AlphaFoldDB" id="A0A7N0VI11"/>
<dbReference type="FunFam" id="3.30.40.10:FF:000187">
    <property type="entry name" value="E3 ubiquitin-protein ligase ATL6"/>
    <property type="match status" value="1"/>
</dbReference>
<evidence type="ECO:0000256" key="4">
    <source>
        <dbReference type="ARBA" id="ARBA00012483"/>
    </source>
</evidence>
<feature type="compositionally biased region" description="Polar residues" evidence="15">
    <location>
        <begin position="349"/>
        <end position="359"/>
    </location>
</feature>
<dbReference type="SMART" id="SM00184">
    <property type="entry name" value="RING"/>
    <property type="match status" value="1"/>
</dbReference>
<dbReference type="PROSITE" id="PS50089">
    <property type="entry name" value="ZF_RING_2"/>
    <property type="match status" value="1"/>
</dbReference>
<dbReference type="GO" id="GO:0008270">
    <property type="term" value="F:zinc ion binding"/>
    <property type="evidence" value="ECO:0007669"/>
    <property type="project" value="UniProtKB-KW"/>
</dbReference>
<name>A0A7N0VI11_KALFE</name>
<evidence type="ECO:0000313" key="19">
    <source>
        <dbReference type="Proteomes" id="UP000594263"/>
    </source>
</evidence>
<proteinExistence type="inferred from homology"/>
<sequence>MEVERRGGDEVVKPVALGSKFPLSLGEMMVASGVLLSFLVGLLGVYFTLPDSDYSFLKLPRNLEDLQILSSSFVLNDSIRGHNNHPHIPSLPPNLNTFLPPAISPIPESNLYRNFTYKKKISKSVKRAVSSAVFRIPGQLEAGISHFPPMSSPPPIPTPQATYSSPPVTVVLTILLLIFFFVGFFSVYFCRCFSESIMATWNNRLTQSGTNPRPNAAQNASSAPGLDLQIIQTFPIFKYSAVKDLRRGKIELECAICLSEFADDDFLRLLTICCHVFHQDCVDLWLESHKTCPVCRSALDSPPDEKSLPKAPDSNNGPTNEYHLSHHGSDGSVRISIKEDDDGDEDEIQNTQSNGSTGIQNARSNIEAISKRRATAEKFSRCHSTGHSIFRNKVEDVEKYTLRLPEHVKEQITKGHQWAKSCTHFGEYSANSAKQGTGFGEMSGASGGDVDQV</sequence>
<dbReference type="Gene3D" id="3.30.40.10">
    <property type="entry name" value="Zinc/RING finger domain, C3HC4 (zinc finger)"/>
    <property type="match status" value="1"/>
</dbReference>
<evidence type="ECO:0000259" key="17">
    <source>
        <dbReference type="PROSITE" id="PS50089"/>
    </source>
</evidence>
<evidence type="ECO:0000256" key="7">
    <source>
        <dbReference type="ARBA" id="ARBA00022723"/>
    </source>
</evidence>
<keyword evidence="6 16" id="KW-0812">Transmembrane</keyword>
<evidence type="ECO:0000256" key="15">
    <source>
        <dbReference type="SAM" id="MobiDB-lite"/>
    </source>
</evidence>
<dbReference type="GO" id="GO:0016020">
    <property type="term" value="C:membrane"/>
    <property type="evidence" value="ECO:0007669"/>
    <property type="project" value="UniProtKB-SubCell"/>
</dbReference>
<keyword evidence="9" id="KW-0833">Ubl conjugation pathway</keyword>
<evidence type="ECO:0000256" key="13">
    <source>
        <dbReference type="ARBA" id="ARBA00024209"/>
    </source>
</evidence>
<feature type="compositionally biased region" description="Gly residues" evidence="15">
    <location>
        <begin position="437"/>
        <end position="447"/>
    </location>
</feature>
<evidence type="ECO:0000256" key="8">
    <source>
        <dbReference type="ARBA" id="ARBA00022771"/>
    </source>
</evidence>
<comment type="similarity">
    <text evidence="13">Belongs to the RING-type zinc finger family. ATL subfamily.</text>
</comment>
<dbReference type="SUPFAM" id="SSF57850">
    <property type="entry name" value="RING/U-box"/>
    <property type="match status" value="1"/>
</dbReference>
<reference evidence="18" key="1">
    <citation type="submission" date="2021-01" db="UniProtKB">
        <authorList>
            <consortium name="EnsemblPlants"/>
        </authorList>
    </citation>
    <scope>IDENTIFICATION</scope>
</reference>
<dbReference type="Pfam" id="PF13639">
    <property type="entry name" value="zf-RING_2"/>
    <property type="match status" value="1"/>
</dbReference>
<dbReference type="Proteomes" id="UP000594263">
    <property type="component" value="Unplaced"/>
</dbReference>
<keyword evidence="10" id="KW-0862">Zinc</keyword>
<accession>A0A7N0VI11</accession>
<evidence type="ECO:0000256" key="12">
    <source>
        <dbReference type="ARBA" id="ARBA00023136"/>
    </source>
</evidence>
<feature type="domain" description="RING-type" evidence="17">
    <location>
        <begin position="254"/>
        <end position="296"/>
    </location>
</feature>
<feature type="region of interest" description="Disordered" evidence="15">
    <location>
        <begin position="430"/>
        <end position="453"/>
    </location>
</feature>
<keyword evidence="19" id="KW-1185">Reference proteome</keyword>
<feature type="compositionally biased region" description="Acidic residues" evidence="15">
    <location>
        <begin position="339"/>
        <end position="348"/>
    </location>
</feature>
<dbReference type="GO" id="GO:0061630">
    <property type="term" value="F:ubiquitin protein ligase activity"/>
    <property type="evidence" value="ECO:0007669"/>
    <property type="project" value="UniProtKB-EC"/>
</dbReference>
<comment type="pathway">
    <text evidence="3">Protein modification; protein ubiquitination.</text>
</comment>
<comment type="catalytic activity">
    <reaction evidence="1">
        <text>S-ubiquitinyl-[E2 ubiquitin-conjugating enzyme]-L-cysteine + [acceptor protein]-L-lysine = [E2 ubiquitin-conjugating enzyme]-L-cysteine + N(6)-ubiquitinyl-[acceptor protein]-L-lysine.</text>
        <dbReference type="EC" id="2.3.2.27"/>
    </reaction>
</comment>
<evidence type="ECO:0000256" key="11">
    <source>
        <dbReference type="ARBA" id="ARBA00022989"/>
    </source>
</evidence>
<dbReference type="Gramene" id="Kaladp0808s0007.1.v1.1">
    <property type="protein sequence ID" value="Kaladp0808s0007.1.v1.1"/>
    <property type="gene ID" value="Kaladp0808s0007.v1.1"/>
</dbReference>
<dbReference type="EC" id="2.3.2.27" evidence="4"/>
<evidence type="ECO:0000256" key="10">
    <source>
        <dbReference type="ARBA" id="ARBA00022833"/>
    </source>
</evidence>
<keyword evidence="8 14" id="KW-0863">Zinc-finger</keyword>
<organism evidence="18 19">
    <name type="scientific">Kalanchoe fedtschenkoi</name>
    <name type="common">Lavender scallops</name>
    <name type="synonym">South American air plant</name>
    <dbReference type="NCBI Taxonomy" id="63787"/>
    <lineage>
        <taxon>Eukaryota</taxon>
        <taxon>Viridiplantae</taxon>
        <taxon>Streptophyta</taxon>
        <taxon>Embryophyta</taxon>
        <taxon>Tracheophyta</taxon>
        <taxon>Spermatophyta</taxon>
        <taxon>Magnoliopsida</taxon>
        <taxon>eudicotyledons</taxon>
        <taxon>Gunneridae</taxon>
        <taxon>Pentapetalae</taxon>
        <taxon>Saxifragales</taxon>
        <taxon>Crassulaceae</taxon>
        <taxon>Kalanchoe</taxon>
    </lineage>
</organism>
<dbReference type="InterPro" id="IPR001841">
    <property type="entry name" value="Znf_RING"/>
</dbReference>
<keyword evidence="12 16" id="KW-0472">Membrane</keyword>
<evidence type="ECO:0000256" key="16">
    <source>
        <dbReference type="SAM" id="Phobius"/>
    </source>
</evidence>
<evidence type="ECO:0000256" key="3">
    <source>
        <dbReference type="ARBA" id="ARBA00004906"/>
    </source>
</evidence>
<evidence type="ECO:0000256" key="5">
    <source>
        <dbReference type="ARBA" id="ARBA00022679"/>
    </source>
</evidence>
<keyword evidence="11 16" id="KW-1133">Transmembrane helix</keyword>
<dbReference type="InterPro" id="IPR053238">
    <property type="entry name" value="RING-H2_zinc_finger"/>
</dbReference>
<evidence type="ECO:0000256" key="6">
    <source>
        <dbReference type="ARBA" id="ARBA00022692"/>
    </source>
</evidence>
<dbReference type="EnsemblPlants" id="Kaladp0808s0007.1.v1.1">
    <property type="protein sequence ID" value="Kaladp0808s0007.1.v1.1"/>
    <property type="gene ID" value="Kaladp0808s0007.v1.1"/>
</dbReference>
<keyword evidence="5" id="KW-0808">Transferase</keyword>
<dbReference type="PANTHER" id="PTHR14155:SF521">
    <property type="entry name" value="RING-H2 FINGER PROTEIN ATL30"/>
    <property type="match status" value="1"/>
</dbReference>
<evidence type="ECO:0000313" key="18">
    <source>
        <dbReference type="EnsemblPlants" id="Kaladp0808s0007.1.v1.1"/>
    </source>
</evidence>
<dbReference type="CDD" id="cd16461">
    <property type="entry name" value="RING-H2_EL5-like"/>
    <property type="match status" value="1"/>
</dbReference>
<feature type="transmembrane region" description="Helical" evidence="16">
    <location>
        <begin position="168"/>
        <end position="189"/>
    </location>
</feature>
<evidence type="ECO:0000256" key="2">
    <source>
        <dbReference type="ARBA" id="ARBA00004167"/>
    </source>
</evidence>
<protein>
    <recommendedName>
        <fullName evidence="4">RING-type E3 ubiquitin transferase</fullName>
        <ecNumber evidence="4">2.3.2.27</ecNumber>
    </recommendedName>
</protein>
<dbReference type="InterPro" id="IPR013083">
    <property type="entry name" value="Znf_RING/FYVE/PHD"/>
</dbReference>
<evidence type="ECO:0000256" key="14">
    <source>
        <dbReference type="PROSITE-ProRule" id="PRU00175"/>
    </source>
</evidence>
<keyword evidence="7" id="KW-0479">Metal-binding</keyword>
<feature type="region of interest" description="Disordered" evidence="15">
    <location>
        <begin position="299"/>
        <end position="359"/>
    </location>
</feature>
<evidence type="ECO:0000256" key="9">
    <source>
        <dbReference type="ARBA" id="ARBA00022786"/>
    </source>
</evidence>
<comment type="subcellular location">
    <subcellularLocation>
        <location evidence="2">Membrane</location>
        <topology evidence="2">Single-pass membrane protein</topology>
    </subcellularLocation>
</comment>
<dbReference type="PANTHER" id="PTHR14155">
    <property type="entry name" value="RING FINGER DOMAIN-CONTAINING"/>
    <property type="match status" value="1"/>
</dbReference>